<organism evidence="3 4">
    <name type="scientific">Porites evermanni</name>
    <dbReference type="NCBI Taxonomy" id="104178"/>
    <lineage>
        <taxon>Eukaryota</taxon>
        <taxon>Metazoa</taxon>
        <taxon>Cnidaria</taxon>
        <taxon>Anthozoa</taxon>
        <taxon>Hexacorallia</taxon>
        <taxon>Scleractinia</taxon>
        <taxon>Fungiina</taxon>
        <taxon>Poritidae</taxon>
        <taxon>Porites</taxon>
    </lineage>
</organism>
<dbReference type="PANTHER" id="PTHR15535:SF17">
    <property type="entry name" value="TRANSMEMBRANE PROTEIN"/>
    <property type="match status" value="1"/>
</dbReference>
<evidence type="ECO:0000313" key="3">
    <source>
        <dbReference type="EMBL" id="CAH3184775.1"/>
    </source>
</evidence>
<dbReference type="PROSITE" id="PS52031">
    <property type="entry name" value="GG_LECTIN"/>
    <property type="match status" value="1"/>
</dbReference>
<keyword evidence="1" id="KW-0732">Signal</keyword>
<dbReference type="EMBL" id="CALNXI010002214">
    <property type="protein sequence ID" value="CAH3184775.1"/>
    <property type="molecule type" value="Genomic_DNA"/>
</dbReference>
<sequence>MHFPSQSSFVFLFFITLTEFSFACENWSDHATDVIKLLNVSLKSEAANDSGKTPSTNGLAYITVNGENYAPQTKGFNVAVFDHLSGRFLTSAAFDCAASQAKCDKLGTFLSGLPQDTVVLIAIQESGLVSGRSLPTNHLEEVGIQSNSTLRPNYSFTSIGYKGKNAVDWKKELQNNDGAGPTTIAALIPINCSYVPSASTTCSPFNVASQKYGGSCMNSSSGDCRYATDGNSTTGWESSSSGVVNSYLKIGFHTSFTVNKLRIQQSVTTGQQIQEILLEFSDCSHETV</sequence>
<dbReference type="InterPro" id="IPR039477">
    <property type="entry name" value="ILEI/PANDER_dom"/>
</dbReference>
<evidence type="ECO:0000259" key="2">
    <source>
        <dbReference type="Pfam" id="PF15711"/>
    </source>
</evidence>
<feature type="chain" id="PRO_5046341794" description="ILEI/PANDER domain-containing protein" evidence="1">
    <location>
        <begin position="24"/>
        <end position="288"/>
    </location>
</feature>
<dbReference type="InterPro" id="IPR008979">
    <property type="entry name" value="Galactose-bd-like_sf"/>
</dbReference>
<feature type="domain" description="ILEI/PANDER" evidence="2">
    <location>
        <begin position="75"/>
        <end position="163"/>
    </location>
</feature>
<keyword evidence="4" id="KW-1185">Reference proteome</keyword>
<evidence type="ECO:0000313" key="4">
    <source>
        <dbReference type="Proteomes" id="UP001159427"/>
    </source>
</evidence>
<protein>
    <recommendedName>
        <fullName evidence="2">ILEI/PANDER domain-containing protein</fullName>
    </recommendedName>
</protein>
<dbReference type="Proteomes" id="UP001159427">
    <property type="component" value="Unassembled WGS sequence"/>
</dbReference>
<gene>
    <name evidence="3" type="ORF">PEVE_00015713</name>
</gene>
<dbReference type="InterPro" id="IPR052252">
    <property type="entry name" value="CEMIP/CEMIP2"/>
</dbReference>
<proteinExistence type="predicted"/>
<name>A0ABN8S0L6_9CNID</name>
<evidence type="ECO:0000256" key="1">
    <source>
        <dbReference type="SAM" id="SignalP"/>
    </source>
</evidence>
<accession>A0ABN8S0L6</accession>
<feature type="non-terminal residue" evidence="3">
    <location>
        <position position="288"/>
    </location>
</feature>
<feature type="signal peptide" evidence="1">
    <location>
        <begin position="1"/>
        <end position="23"/>
    </location>
</feature>
<dbReference type="Pfam" id="PF15711">
    <property type="entry name" value="ILEI"/>
    <property type="match status" value="1"/>
</dbReference>
<comment type="caution">
    <text evidence="3">The sequence shown here is derived from an EMBL/GenBank/DDBJ whole genome shotgun (WGS) entry which is preliminary data.</text>
</comment>
<dbReference type="PANTHER" id="PTHR15535">
    <property type="entry name" value="TRANSMEMBRANE PROTEIN 2-RELATED"/>
    <property type="match status" value="1"/>
</dbReference>
<dbReference type="Gene3D" id="2.60.120.260">
    <property type="entry name" value="Galactose-binding domain-like"/>
    <property type="match status" value="1"/>
</dbReference>
<dbReference type="SUPFAM" id="SSF49785">
    <property type="entry name" value="Galactose-binding domain-like"/>
    <property type="match status" value="1"/>
</dbReference>
<reference evidence="3 4" key="1">
    <citation type="submission" date="2022-05" db="EMBL/GenBank/DDBJ databases">
        <authorList>
            <consortium name="Genoscope - CEA"/>
            <person name="William W."/>
        </authorList>
    </citation>
    <scope>NUCLEOTIDE SEQUENCE [LARGE SCALE GENOMIC DNA]</scope>
</reference>